<reference evidence="8" key="1">
    <citation type="journal article" date="2021" name="Genome Biol. Evol.">
        <title>The assembled and annotated genome of the fairy-ring fungus Marasmius oreades.</title>
        <authorList>
            <person name="Hiltunen M."/>
            <person name="Ament-Velasquez S.L."/>
            <person name="Johannesson H."/>
        </authorList>
    </citation>
    <scope>NUCLEOTIDE SEQUENCE</scope>
    <source>
        <strain evidence="8">03SP1</strain>
    </source>
</reference>
<organism evidence="8 9">
    <name type="scientific">Marasmius oreades</name>
    <name type="common">fairy-ring Marasmius</name>
    <dbReference type="NCBI Taxonomy" id="181124"/>
    <lineage>
        <taxon>Eukaryota</taxon>
        <taxon>Fungi</taxon>
        <taxon>Dikarya</taxon>
        <taxon>Basidiomycota</taxon>
        <taxon>Agaricomycotina</taxon>
        <taxon>Agaricomycetes</taxon>
        <taxon>Agaricomycetidae</taxon>
        <taxon>Agaricales</taxon>
        <taxon>Marasmiineae</taxon>
        <taxon>Marasmiaceae</taxon>
        <taxon>Marasmius</taxon>
    </lineage>
</organism>
<dbReference type="RefSeq" id="XP_043009458.1">
    <property type="nucleotide sequence ID" value="XM_043154168.1"/>
</dbReference>
<evidence type="ECO:0000256" key="1">
    <source>
        <dbReference type="ARBA" id="ARBA00001946"/>
    </source>
</evidence>
<dbReference type="SUPFAM" id="SSF48576">
    <property type="entry name" value="Terpenoid synthases"/>
    <property type="match status" value="1"/>
</dbReference>
<evidence type="ECO:0000313" key="8">
    <source>
        <dbReference type="EMBL" id="KAG7092988.1"/>
    </source>
</evidence>
<sequence length="379" mass="42812">MAIDLTTNAPPSTKARSITAAAQVPSPSEYSDSDDGEFMLPDLVSHCNFPLVYHSNGDAVAAESVKWLDENCPILNDKRREALYGLQAGELTAYCYNTAADDRLRVVSDFMNYLFHLDNISDGMMTSDTEVLADSVMNALWFPEFYKPTLSLDKEQPEEEINAGKLARDFWGRCIRDAGPGCQARFKETLELFFRAVNIQADARDSDMVPDLESYIDIRRDTSGCKPCWALIEYALDIDLPEFVAADPVIVALNQYTNDLVTWSNDIFSYNVEQARGDKHNMVVILMHHHGHTLQSAVNAVGTMCRETIDNFTETRKSIPSWNSEVDEMVERYVRGLQDWIVGSLHWSFQTTRYFGTEGQTIKHGRVVKLLPVGEHADW</sequence>
<comment type="caution">
    <text evidence="8">The sequence shown here is derived from an EMBL/GenBank/DDBJ whole genome shotgun (WGS) entry which is preliminary data.</text>
</comment>
<dbReference type="EMBL" id="CM032185">
    <property type="protein sequence ID" value="KAG7092988.1"/>
    <property type="molecule type" value="Genomic_DNA"/>
</dbReference>
<dbReference type="InterPro" id="IPR034686">
    <property type="entry name" value="Terpene_cyclase-like_2"/>
</dbReference>
<dbReference type="EC" id="4.2.3.-" evidence="6"/>
<evidence type="ECO:0000256" key="7">
    <source>
        <dbReference type="SAM" id="MobiDB-lite"/>
    </source>
</evidence>
<protein>
    <recommendedName>
        <fullName evidence="6">Terpene synthase</fullName>
        <ecNumber evidence="6">4.2.3.-</ecNumber>
    </recommendedName>
</protein>
<keyword evidence="3 6" id="KW-0479">Metal-binding</keyword>
<dbReference type="PANTHER" id="PTHR35201:SF4">
    <property type="entry name" value="BETA-PINACENE SYNTHASE-RELATED"/>
    <property type="match status" value="1"/>
</dbReference>
<dbReference type="GO" id="GO:0008299">
    <property type="term" value="P:isoprenoid biosynthetic process"/>
    <property type="evidence" value="ECO:0007669"/>
    <property type="project" value="UniProtKB-ARBA"/>
</dbReference>
<feature type="region of interest" description="Disordered" evidence="7">
    <location>
        <begin position="1"/>
        <end position="32"/>
    </location>
</feature>
<dbReference type="GeneID" id="66078363"/>
<feature type="compositionally biased region" description="Polar residues" evidence="7">
    <location>
        <begin position="1"/>
        <end position="16"/>
    </location>
</feature>
<dbReference type="Proteomes" id="UP001049176">
    <property type="component" value="Chromosome 5"/>
</dbReference>
<keyword evidence="4 6" id="KW-0460">Magnesium</keyword>
<keyword evidence="5 6" id="KW-0456">Lyase</keyword>
<dbReference type="KEGG" id="more:E1B28_009287"/>
<dbReference type="SFLD" id="SFLDS00005">
    <property type="entry name" value="Isoprenoid_Synthase_Type_I"/>
    <property type="match status" value="1"/>
</dbReference>
<dbReference type="Pfam" id="PF19086">
    <property type="entry name" value="Terpene_syn_C_2"/>
    <property type="match status" value="1"/>
</dbReference>
<dbReference type="PANTHER" id="PTHR35201">
    <property type="entry name" value="TERPENE SYNTHASE"/>
    <property type="match status" value="1"/>
</dbReference>
<dbReference type="GO" id="GO:0010333">
    <property type="term" value="F:terpene synthase activity"/>
    <property type="evidence" value="ECO:0007669"/>
    <property type="project" value="InterPro"/>
</dbReference>
<evidence type="ECO:0000256" key="4">
    <source>
        <dbReference type="ARBA" id="ARBA00022842"/>
    </source>
</evidence>
<comment type="similarity">
    <text evidence="2 6">Belongs to the terpene synthase family.</text>
</comment>
<dbReference type="GO" id="GO:0046872">
    <property type="term" value="F:metal ion binding"/>
    <property type="evidence" value="ECO:0007669"/>
    <property type="project" value="UniProtKB-KW"/>
</dbReference>
<accession>A0A9P7UT04</accession>
<keyword evidence="9" id="KW-1185">Reference proteome</keyword>
<dbReference type="AlphaFoldDB" id="A0A9P7UT04"/>
<dbReference type="Gene3D" id="1.10.600.10">
    <property type="entry name" value="Farnesyl Diphosphate Synthase"/>
    <property type="match status" value="1"/>
</dbReference>
<dbReference type="InterPro" id="IPR008949">
    <property type="entry name" value="Isoprenoid_synthase_dom_sf"/>
</dbReference>
<name>A0A9P7UT04_9AGAR</name>
<gene>
    <name evidence="8" type="primary">COP3</name>
    <name evidence="8" type="ORF">E1B28_009287</name>
</gene>
<evidence type="ECO:0000256" key="2">
    <source>
        <dbReference type="ARBA" id="ARBA00006333"/>
    </source>
</evidence>
<dbReference type="SFLD" id="SFLDG01020">
    <property type="entry name" value="Terpene_Cyclase_Like_2"/>
    <property type="match status" value="1"/>
</dbReference>
<evidence type="ECO:0000256" key="6">
    <source>
        <dbReference type="RuleBase" id="RU366034"/>
    </source>
</evidence>
<evidence type="ECO:0000256" key="5">
    <source>
        <dbReference type="ARBA" id="ARBA00023239"/>
    </source>
</evidence>
<evidence type="ECO:0000256" key="3">
    <source>
        <dbReference type="ARBA" id="ARBA00022723"/>
    </source>
</evidence>
<evidence type="ECO:0000313" key="9">
    <source>
        <dbReference type="Proteomes" id="UP001049176"/>
    </source>
</evidence>
<proteinExistence type="inferred from homology"/>
<comment type="cofactor">
    <cofactor evidence="1 6">
        <name>Mg(2+)</name>
        <dbReference type="ChEBI" id="CHEBI:18420"/>
    </cofactor>
</comment>
<dbReference type="OrthoDB" id="2861623at2759"/>